<evidence type="ECO:0000313" key="2">
    <source>
        <dbReference type="Proteomes" id="UP000499080"/>
    </source>
</evidence>
<comment type="caution">
    <text evidence="1">The sequence shown here is derived from an EMBL/GenBank/DDBJ whole genome shotgun (WGS) entry which is preliminary data.</text>
</comment>
<proteinExistence type="predicted"/>
<name>A0A4Y2BC87_ARAVE</name>
<organism evidence="1 2">
    <name type="scientific">Araneus ventricosus</name>
    <name type="common">Orbweaver spider</name>
    <name type="synonym">Epeira ventricosa</name>
    <dbReference type="NCBI Taxonomy" id="182803"/>
    <lineage>
        <taxon>Eukaryota</taxon>
        <taxon>Metazoa</taxon>
        <taxon>Ecdysozoa</taxon>
        <taxon>Arthropoda</taxon>
        <taxon>Chelicerata</taxon>
        <taxon>Arachnida</taxon>
        <taxon>Araneae</taxon>
        <taxon>Araneomorphae</taxon>
        <taxon>Entelegynae</taxon>
        <taxon>Araneoidea</taxon>
        <taxon>Araneidae</taxon>
        <taxon>Araneus</taxon>
    </lineage>
</organism>
<accession>A0A4Y2BC87</accession>
<dbReference type="EMBL" id="BGPR01000063">
    <property type="protein sequence ID" value="GBL89089.1"/>
    <property type="molecule type" value="Genomic_DNA"/>
</dbReference>
<dbReference type="AlphaFoldDB" id="A0A4Y2BC87"/>
<reference evidence="1 2" key="1">
    <citation type="journal article" date="2019" name="Sci. Rep.">
        <title>Orb-weaving spider Araneus ventricosus genome elucidates the spidroin gene catalogue.</title>
        <authorList>
            <person name="Kono N."/>
            <person name="Nakamura H."/>
            <person name="Ohtoshi R."/>
            <person name="Moran D.A.P."/>
            <person name="Shinohara A."/>
            <person name="Yoshida Y."/>
            <person name="Fujiwara M."/>
            <person name="Mori M."/>
            <person name="Tomita M."/>
            <person name="Arakawa K."/>
        </authorList>
    </citation>
    <scope>NUCLEOTIDE SEQUENCE [LARGE SCALE GENOMIC DNA]</scope>
</reference>
<evidence type="ECO:0000313" key="1">
    <source>
        <dbReference type="EMBL" id="GBL89089.1"/>
    </source>
</evidence>
<sequence length="86" mass="9500">MKRSREETKKNNEGTILKFISQDPIETFSTAATVEEHIAPTSSTVEFIFPTTTVNSVITDADKREDTATTSTAVECTTLEESEVIK</sequence>
<gene>
    <name evidence="1" type="ORF">AVEN_255226_1</name>
</gene>
<keyword evidence="2" id="KW-1185">Reference proteome</keyword>
<protein>
    <submittedName>
        <fullName evidence="1">Uncharacterized protein</fullName>
    </submittedName>
</protein>
<dbReference type="Proteomes" id="UP000499080">
    <property type="component" value="Unassembled WGS sequence"/>
</dbReference>